<protein>
    <submittedName>
        <fullName evidence="3">Sigma-E processing peptidase SpoIIGA</fullName>
    </submittedName>
</protein>
<dbReference type="EMBL" id="PKOZ01000006">
    <property type="protein sequence ID" value="PQD94904.1"/>
    <property type="molecule type" value="Genomic_DNA"/>
</dbReference>
<evidence type="ECO:0000313" key="4">
    <source>
        <dbReference type="Proteomes" id="UP000239663"/>
    </source>
</evidence>
<keyword evidence="2" id="KW-0472">Membrane</keyword>
<accession>A0A2S7MYM2</accession>
<dbReference type="PIRSF" id="PIRSF018571">
    <property type="entry name" value="SpoIIGA"/>
    <property type="match status" value="1"/>
</dbReference>
<proteinExistence type="predicted"/>
<organism evidence="3 4">
    <name type="scientific">Pradoshia eiseniae</name>
    <dbReference type="NCBI Taxonomy" id="2064768"/>
    <lineage>
        <taxon>Bacteria</taxon>
        <taxon>Bacillati</taxon>
        <taxon>Bacillota</taxon>
        <taxon>Bacilli</taxon>
        <taxon>Bacillales</taxon>
        <taxon>Bacillaceae</taxon>
        <taxon>Pradoshia</taxon>
    </lineage>
</organism>
<evidence type="ECO:0000256" key="1">
    <source>
        <dbReference type="PIRSR" id="PIRSR018571-1"/>
    </source>
</evidence>
<dbReference type="InterPro" id="IPR005081">
    <property type="entry name" value="SpoIIGA"/>
</dbReference>
<dbReference type="GO" id="GO:0030436">
    <property type="term" value="P:asexual sporulation"/>
    <property type="evidence" value="ECO:0007669"/>
    <property type="project" value="InterPro"/>
</dbReference>
<dbReference type="NCBIfam" id="TIGR02854">
    <property type="entry name" value="spore_II_GA"/>
    <property type="match status" value="1"/>
</dbReference>
<feature type="transmembrane region" description="Helical" evidence="2">
    <location>
        <begin position="148"/>
        <end position="165"/>
    </location>
</feature>
<dbReference type="GO" id="GO:0006508">
    <property type="term" value="P:proteolysis"/>
    <property type="evidence" value="ECO:0007669"/>
    <property type="project" value="InterPro"/>
</dbReference>
<gene>
    <name evidence="3" type="primary">spoIIGA</name>
    <name evidence="3" type="ORF">CYL18_11235</name>
</gene>
<keyword evidence="2" id="KW-0812">Transmembrane</keyword>
<feature type="transmembrane region" description="Helical" evidence="2">
    <location>
        <begin position="79"/>
        <end position="96"/>
    </location>
</feature>
<comment type="caution">
    <text evidence="3">The sequence shown here is derived from an EMBL/GenBank/DDBJ whole genome shotgun (WGS) entry which is preliminary data.</text>
</comment>
<keyword evidence="2" id="KW-1133">Transmembrane helix</keyword>
<dbReference type="GO" id="GO:0004190">
    <property type="term" value="F:aspartic-type endopeptidase activity"/>
    <property type="evidence" value="ECO:0007669"/>
    <property type="project" value="InterPro"/>
</dbReference>
<feature type="active site" evidence="1">
    <location>
        <position position="201"/>
    </location>
</feature>
<feature type="transmembrane region" description="Helical" evidence="2">
    <location>
        <begin position="108"/>
        <end position="128"/>
    </location>
</feature>
<dbReference type="AlphaFoldDB" id="A0A2S7MYM2"/>
<reference evidence="3 4" key="1">
    <citation type="submission" date="2017-12" db="EMBL/GenBank/DDBJ databases">
        <title>Taxonomic description and draft genome of Pradoshia cofamensis Gen. nov., sp. nov., a thermotolerant bacillale isolated from anterior gut of earthworm Eisenia fetida.</title>
        <authorList>
            <person name="Saha T."/>
            <person name="Chakraborty R."/>
        </authorList>
    </citation>
    <scope>NUCLEOTIDE SEQUENCE [LARGE SCALE GENOMIC DNA]</scope>
    <source>
        <strain evidence="3 4">EAG3</strain>
    </source>
</reference>
<sequence>MGCIISSIFCIMQIGDGCMEIYIDAIWFLNVVFDSLLLVWSALLLKEKVNWIRMLGGGLVGSLIIWLYITPYAFLADQIWLKGCFSLLMVLVAFGFKAPGIFLKRLLTLYAITFMSGGILLGCYYFFNFKAAGYLNGFASGSGSFGDPISWIFVMIGFPLAWHFTKKHIQVLELANWSDKQSVDLRIVLNGLEIEAKGLVDTGNQLMDPLTGCPVCIISIHGKEKILPKEVVTMIEKGVENMSHEGGGLPDAWQGKMRIIPCRVVGEDNQLLIGFKPDALYIEVLGEYKETSKCVISFTKQQLSSDGNFDAIIHPKLVPAASTVHAS</sequence>
<feature type="transmembrane region" description="Helical" evidence="2">
    <location>
        <begin position="25"/>
        <end position="45"/>
    </location>
</feature>
<evidence type="ECO:0000313" key="3">
    <source>
        <dbReference type="EMBL" id="PQD94904.1"/>
    </source>
</evidence>
<dbReference type="Proteomes" id="UP000239663">
    <property type="component" value="Unassembled WGS sequence"/>
</dbReference>
<name>A0A2S7MYM2_9BACI</name>
<feature type="transmembrane region" description="Helical" evidence="2">
    <location>
        <begin position="52"/>
        <end position="73"/>
    </location>
</feature>
<evidence type="ECO:0000256" key="2">
    <source>
        <dbReference type="SAM" id="Phobius"/>
    </source>
</evidence>
<dbReference type="Pfam" id="PF03419">
    <property type="entry name" value="Peptidase_U4"/>
    <property type="match status" value="1"/>
</dbReference>
<keyword evidence="4" id="KW-1185">Reference proteome</keyword>